<dbReference type="PANTHER" id="PTHR19302">
    <property type="entry name" value="GAMMA TUBULIN COMPLEX PROTEIN"/>
    <property type="match status" value="1"/>
</dbReference>
<feature type="region of interest" description="Disordered" evidence="6">
    <location>
        <begin position="1070"/>
        <end position="1193"/>
    </location>
</feature>
<dbReference type="PANTHER" id="PTHR19302:SF27">
    <property type="entry name" value="GAMMA-TUBULIN COMPLEX COMPONENT 4"/>
    <property type="match status" value="1"/>
</dbReference>
<name>A0AAN6SDJ2_9PEZI</name>
<dbReference type="Proteomes" id="UP001303222">
    <property type="component" value="Unassembled WGS sequence"/>
</dbReference>
<feature type="compositionally biased region" description="Acidic residues" evidence="6">
    <location>
        <begin position="1140"/>
        <end position="1153"/>
    </location>
</feature>
<evidence type="ECO:0000256" key="4">
    <source>
        <dbReference type="ARBA" id="ARBA00022701"/>
    </source>
</evidence>
<dbReference type="InterPro" id="IPR042241">
    <property type="entry name" value="GCP_C_sf"/>
</dbReference>
<evidence type="ECO:0000256" key="6">
    <source>
        <dbReference type="SAM" id="MobiDB-lite"/>
    </source>
</evidence>
<dbReference type="GO" id="GO:0000930">
    <property type="term" value="C:gamma-tubulin complex"/>
    <property type="evidence" value="ECO:0007669"/>
    <property type="project" value="TreeGrafter"/>
</dbReference>
<evidence type="ECO:0000313" key="11">
    <source>
        <dbReference type="Proteomes" id="UP001303222"/>
    </source>
</evidence>
<feature type="compositionally biased region" description="Basic and acidic residues" evidence="6">
    <location>
        <begin position="1399"/>
        <end position="1410"/>
    </location>
</feature>
<comment type="similarity">
    <text evidence="2">Belongs to the TUBGCP family.</text>
</comment>
<gene>
    <name evidence="10" type="ORF">QBC32DRAFT_317228</name>
</gene>
<dbReference type="GO" id="GO:0031122">
    <property type="term" value="P:cytoplasmic microtubule organization"/>
    <property type="evidence" value="ECO:0007669"/>
    <property type="project" value="TreeGrafter"/>
</dbReference>
<comment type="caution">
    <text evidence="10">The sequence shown here is derived from an EMBL/GenBank/DDBJ whole genome shotgun (WGS) entry which is preliminary data.</text>
</comment>
<feature type="compositionally biased region" description="Acidic residues" evidence="6">
    <location>
        <begin position="1309"/>
        <end position="1326"/>
    </location>
</feature>
<feature type="region of interest" description="Disordered" evidence="6">
    <location>
        <begin position="137"/>
        <end position="198"/>
    </location>
</feature>
<dbReference type="InterPro" id="IPR041470">
    <property type="entry name" value="GCP_N"/>
</dbReference>
<reference evidence="10" key="2">
    <citation type="submission" date="2023-06" db="EMBL/GenBank/DDBJ databases">
        <authorList>
            <consortium name="Lawrence Berkeley National Laboratory"/>
            <person name="Mondo S.J."/>
            <person name="Hensen N."/>
            <person name="Bonometti L."/>
            <person name="Westerberg I."/>
            <person name="Brannstrom I.O."/>
            <person name="Guillou S."/>
            <person name="Cros-Aarteil S."/>
            <person name="Calhoun S."/>
            <person name="Haridas S."/>
            <person name="Kuo A."/>
            <person name="Pangilinan J."/>
            <person name="Riley R."/>
            <person name="Labutti K."/>
            <person name="Andreopoulos B."/>
            <person name="Lipzen A."/>
            <person name="Chen C."/>
            <person name="Yanf M."/>
            <person name="Daum C."/>
            <person name="Ng V."/>
            <person name="Clum A."/>
            <person name="Steindorff A."/>
            <person name="Ohm R."/>
            <person name="Martin F."/>
            <person name="Silar P."/>
            <person name="Natvig D."/>
            <person name="Lalanne C."/>
            <person name="Gautier V."/>
            <person name="Ament-Velasquez S.L."/>
            <person name="Kruys A."/>
            <person name="Hutchinson M.I."/>
            <person name="Powell A.J."/>
            <person name="Barry K."/>
            <person name="Miller A.N."/>
            <person name="Grigoriev I.V."/>
            <person name="Debuchy R."/>
            <person name="Gladieux P."/>
            <person name="Thoren M.H."/>
            <person name="Johannesson H."/>
        </authorList>
    </citation>
    <scope>NUCLEOTIDE SEQUENCE</scope>
    <source>
        <strain evidence="10">CBS 626.80</strain>
    </source>
</reference>
<dbReference type="GO" id="GO:0043015">
    <property type="term" value="F:gamma-tubulin binding"/>
    <property type="evidence" value="ECO:0007669"/>
    <property type="project" value="InterPro"/>
</dbReference>
<dbReference type="Pfam" id="PF04130">
    <property type="entry name" value="GCP_C_terminal"/>
    <property type="match status" value="1"/>
</dbReference>
<dbReference type="Pfam" id="PF17681">
    <property type="entry name" value="GCP_N_terminal"/>
    <property type="match status" value="1"/>
</dbReference>
<dbReference type="GO" id="GO:0005874">
    <property type="term" value="C:microtubule"/>
    <property type="evidence" value="ECO:0007669"/>
    <property type="project" value="UniProtKB-KW"/>
</dbReference>
<feature type="domain" description="Gamma tubulin complex component protein N-terminal" evidence="9">
    <location>
        <begin position="465"/>
        <end position="801"/>
    </location>
</feature>
<evidence type="ECO:0000259" key="8">
    <source>
        <dbReference type="Pfam" id="PF06911"/>
    </source>
</evidence>
<proteinExistence type="inferred from homology"/>
<feature type="region of interest" description="Disordered" evidence="6">
    <location>
        <begin position="1295"/>
        <end position="1326"/>
    </location>
</feature>
<dbReference type="GO" id="GO:0044732">
    <property type="term" value="C:mitotic spindle pole body"/>
    <property type="evidence" value="ECO:0007669"/>
    <property type="project" value="TreeGrafter"/>
</dbReference>
<feature type="region of interest" description="Disordered" evidence="6">
    <location>
        <begin position="349"/>
        <end position="372"/>
    </location>
</feature>
<evidence type="ECO:0000256" key="1">
    <source>
        <dbReference type="ARBA" id="ARBA00004267"/>
    </source>
</evidence>
<comment type="subcellular location">
    <subcellularLocation>
        <location evidence="1">Cytoplasm</location>
        <location evidence="1">Cytoskeleton</location>
        <location evidence="1">Microtubule organizing center</location>
    </subcellularLocation>
</comment>
<dbReference type="GO" id="GO:0051011">
    <property type="term" value="F:microtubule minus-end binding"/>
    <property type="evidence" value="ECO:0007669"/>
    <property type="project" value="TreeGrafter"/>
</dbReference>
<dbReference type="GO" id="GO:0051321">
    <property type="term" value="P:meiotic cell cycle"/>
    <property type="evidence" value="ECO:0007669"/>
    <property type="project" value="TreeGrafter"/>
</dbReference>
<reference evidence="10" key="1">
    <citation type="journal article" date="2023" name="Mol. Phylogenet. Evol.">
        <title>Genome-scale phylogeny and comparative genomics of the fungal order Sordariales.</title>
        <authorList>
            <person name="Hensen N."/>
            <person name="Bonometti L."/>
            <person name="Westerberg I."/>
            <person name="Brannstrom I.O."/>
            <person name="Guillou S."/>
            <person name="Cros-Aarteil S."/>
            <person name="Calhoun S."/>
            <person name="Haridas S."/>
            <person name="Kuo A."/>
            <person name="Mondo S."/>
            <person name="Pangilinan J."/>
            <person name="Riley R."/>
            <person name="LaButti K."/>
            <person name="Andreopoulos B."/>
            <person name="Lipzen A."/>
            <person name="Chen C."/>
            <person name="Yan M."/>
            <person name="Daum C."/>
            <person name="Ng V."/>
            <person name="Clum A."/>
            <person name="Steindorff A."/>
            <person name="Ohm R.A."/>
            <person name="Martin F."/>
            <person name="Silar P."/>
            <person name="Natvig D.O."/>
            <person name="Lalanne C."/>
            <person name="Gautier V."/>
            <person name="Ament-Velasquez S.L."/>
            <person name="Kruys A."/>
            <person name="Hutchinson M.I."/>
            <person name="Powell A.J."/>
            <person name="Barry K."/>
            <person name="Miller A.N."/>
            <person name="Grigoriev I.V."/>
            <person name="Debuchy R."/>
            <person name="Gladieux P."/>
            <person name="Hiltunen Thoren M."/>
            <person name="Johannesson H."/>
        </authorList>
    </citation>
    <scope>NUCLEOTIDE SEQUENCE</scope>
    <source>
        <strain evidence="10">CBS 626.80</strain>
    </source>
</reference>
<dbReference type="GO" id="GO:0007020">
    <property type="term" value="P:microtubule nucleation"/>
    <property type="evidence" value="ECO:0007669"/>
    <property type="project" value="InterPro"/>
</dbReference>
<keyword evidence="3" id="KW-0963">Cytoplasm</keyword>
<dbReference type="Gene3D" id="1.20.120.1900">
    <property type="entry name" value="Gamma-tubulin complex, C-terminal domain"/>
    <property type="match status" value="1"/>
</dbReference>
<organism evidence="10 11">
    <name type="scientific">Pseudoneurospora amorphoporcata</name>
    <dbReference type="NCBI Taxonomy" id="241081"/>
    <lineage>
        <taxon>Eukaryota</taxon>
        <taxon>Fungi</taxon>
        <taxon>Dikarya</taxon>
        <taxon>Ascomycota</taxon>
        <taxon>Pezizomycotina</taxon>
        <taxon>Sordariomycetes</taxon>
        <taxon>Sordariomycetidae</taxon>
        <taxon>Sordariales</taxon>
        <taxon>Sordariaceae</taxon>
        <taxon>Pseudoneurospora</taxon>
    </lineage>
</organism>
<feature type="compositionally biased region" description="Basic and acidic residues" evidence="6">
    <location>
        <begin position="1078"/>
        <end position="1093"/>
    </location>
</feature>
<sequence>MTTARQDPKLLYAINGVSAYHIANGKEESLTPAGPQTLSLLMVPTSSAFADPALGTENAEQDFYLHLHLPPELDLPLPATTQIYHQPPTSYLIPRWDLGPDSGAFTRIEFPSVESRKGIQEDVDTFETILAQCTAFLERAPPPATSQRTNKSSGEKDGTATSTTRSKGGLTEDLPAYNPGDYGPGEAYAQGSRSNPTPGQIVLVDEDDGSVIGELSEGYQVHEDSMLKPGSKDPVEITLPTTPNGKINVAPASPELLDAELHPAYKKSFLVSNASAASRFIITGSDMLAKLLQNQADNYTRRSAPAAEPMKFKPATREHIRRISHFTGNAAVLSAKTVGQIGKFAQNMGANLGGRGPRKTGTRGFGPDGQPQDNYKPGLLNKSFMAFSTVMDGVEQAGRHLLASTSEAATTVVAHKWGPEAGEISRSVGGGVKNTPAVPLFDTIHLALTTINFKVNISIKSATMLHEILLSLSGHPSPLLQHAAATSTTPNDSPLKSALTPPERALLSKLANLSELHINLLSHTARISTSHPSIICRAIATSIRNDHLAAFQRKVLQVEETILKKDAVLVGAYNIVPLTAVVGEFDEWNRCMEWLWSFVELLMKGVKENAESVDQMEWEGSQPHDLTHRPAQKGHSSSATRRREPPVHSGPMVINRLRELMQTGYKDIEEVVKSLVKVAETAWLKQVSAWVLYGRLPDFGADDFFVWREEDEDGEEQFLCVQELLPKFVTRSTAASMLFIGRSLRQIRAKSVEDSSLRGTDHLSTQLTKISTLSHPIDPATFSNTITEIRQYLSRTTLAQLLPLSDVEKYLQLLRDFFLLRRGEFAMALTQQADEKMRSRWRRAENLSAYEKSRDSGDASAGGSHGIVVVKEGEVAGVLTRVWQAMGALQGEFQSEEDEGLELARDHVRLTIPKNATDNPSRTMTPTAAAVAEEIGSLKIAKTPFRNLLFSAPTILTMNIPSPLDLFLSPQDVQTYTAINSYLLSLRRAHLRLTDLWKITSLRRHHPAPPRIGRSRVRVKALRERVDKREKTLRTAWATASAAIFFLGETEAYFQGEVVEGLTEGFEDWLHGGSGNRTSDEKKKKKDGADGRRSRASTGLRSRAFTGKNLISERGRDSRLSKRSFGSKRTWDGDVSMGGYDDDDDDDDIDMVEDESHAEGDLEESDVWLNTAANPPPAPTNSNDSSRQPRDPQTLATAHRVYLRVLLRRLLLTLESFTDPLYELLVNIDHLVALMHRLQQVWAAADLEEDVGVVDAFVDLKKEERDLTAQLQTIANKVKNGIMEVVQELKRIETSPFSSSGTSDRASGLDEEEEEDDGADDYLIVDDAPDTVQAGRKRKRGWRSEEVGKGKIQDAGEYMPRRVGGVDRLLVKLVFGGWFSGGGDQGGSGLDGVMEGDEDGGHDKKGGYSY</sequence>
<feature type="domain" description="Senescence" evidence="8">
    <location>
        <begin position="268"/>
        <end position="435"/>
    </location>
</feature>
<dbReference type="GO" id="GO:0051225">
    <property type="term" value="P:spindle assembly"/>
    <property type="evidence" value="ECO:0007669"/>
    <property type="project" value="TreeGrafter"/>
</dbReference>
<dbReference type="Pfam" id="PF06911">
    <property type="entry name" value="Senescence"/>
    <property type="match status" value="1"/>
</dbReference>
<evidence type="ECO:0000259" key="9">
    <source>
        <dbReference type="Pfam" id="PF17681"/>
    </source>
</evidence>
<evidence type="ECO:0000256" key="5">
    <source>
        <dbReference type="ARBA" id="ARBA00023212"/>
    </source>
</evidence>
<keyword evidence="11" id="KW-1185">Reference proteome</keyword>
<keyword evidence="5" id="KW-0206">Cytoskeleton</keyword>
<evidence type="ECO:0000256" key="2">
    <source>
        <dbReference type="ARBA" id="ARBA00010337"/>
    </source>
</evidence>
<feature type="region of interest" description="Disordered" evidence="6">
    <location>
        <begin position="1385"/>
        <end position="1410"/>
    </location>
</feature>
<feature type="region of interest" description="Disordered" evidence="6">
    <location>
        <begin position="613"/>
        <end position="649"/>
    </location>
</feature>
<feature type="compositionally biased region" description="Polar residues" evidence="6">
    <location>
        <begin position="1295"/>
        <end position="1305"/>
    </location>
</feature>
<dbReference type="InterPro" id="IPR009686">
    <property type="entry name" value="Senescence/spartin_C"/>
</dbReference>
<protein>
    <submittedName>
        <fullName evidence="10">Spc98 family-domain-containing protein</fullName>
    </submittedName>
</protein>
<dbReference type="GO" id="GO:0000278">
    <property type="term" value="P:mitotic cell cycle"/>
    <property type="evidence" value="ECO:0007669"/>
    <property type="project" value="TreeGrafter"/>
</dbReference>
<dbReference type="GO" id="GO:0000922">
    <property type="term" value="C:spindle pole"/>
    <property type="evidence" value="ECO:0007669"/>
    <property type="project" value="InterPro"/>
</dbReference>
<dbReference type="EMBL" id="MU859232">
    <property type="protein sequence ID" value="KAK3949026.1"/>
    <property type="molecule type" value="Genomic_DNA"/>
</dbReference>
<feature type="domain" description="Gamma tubulin complex component C-terminal" evidence="7">
    <location>
        <begin position="811"/>
        <end position="1295"/>
    </location>
</feature>
<dbReference type="InterPro" id="IPR040457">
    <property type="entry name" value="GCP_C"/>
</dbReference>
<evidence type="ECO:0000313" key="10">
    <source>
        <dbReference type="EMBL" id="KAK3949026.1"/>
    </source>
</evidence>
<dbReference type="InterPro" id="IPR007259">
    <property type="entry name" value="GCP"/>
</dbReference>
<evidence type="ECO:0000256" key="3">
    <source>
        <dbReference type="ARBA" id="ARBA00022490"/>
    </source>
</evidence>
<accession>A0AAN6SDJ2</accession>
<feature type="compositionally biased region" description="Basic and acidic residues" evidence="6">
    <location>
        <begin position="1111"/>
        <end position="1120"/>
    </location>
</feature>
<keyword evidence="4" id="KW-0493">Microtubule</keyword>
<evidence type="ECO:0000259" key="7">
    <source>
        <dbReference type="Pfam" id="PF04130"/>
    </source>
</evidence>